<dbReference type="Proteomes" id="UP000052978">
    <property type="component" value="Unassembled WGS sequence"/>
</dbReference>
<protein>
    <submittedName>
        <fullName evidence="1">Uncharacterized protein</fullName>
    </submittedName>
</protein>
<reference evidence="1 2" key="1">
    <citation type="journal article" date="2013" name="Nat. Commun.">
        <title>Genome analysis reveals insights into physiology and longevity of the Brandt's bat Myotis brandtii.</title>
        <authorList>
            <person name="Seim I."/>
            <person name="Fang X."/>
            <person name="Xiong Z."/>
            <person name="Lobanov A.V."/>
            <person name="Huang Z."/>
            <person name="Ma S."/>
            <person name="Feng Y."/>
            <person name="Turanov A.A."/>
            <person name="Zhu Y."/>
            <person name="Lenz T.L."/>
            <person name="Gerashchenko M.V."/>
            <person name="Fan D."/>
            <person name="Hee Yim S."/>
            <person name="Yao X."/>
            <person name="Jordan D."/>
            <person name="Xiong Y."/>
            <person name="Ma Y."/>
            <person name="Lyapunov A.N."/>
            <person name="Chen G."/>
            <person name="Kulakova O.I."/>
            <person name="Sun Y."/>
            <person name="Lee S.G."/>
            <person name="Bronson R.T."/>
            <person name="Moskalev A.A."/>
            <person name="Sunyaev S.R."/>
            <person name="Zhang G."/>
            <person name="Krogh A."/>
            <person name="Wang J."/>
            <person name="Gladyshev V.N."/>
        </authorList>
    </citation>
    <scope>NUCLEOTIDE SEQUENCE [LARGE SCALE GENOMIC DNA]</scope>
</reference>
<dbReference type="eggNOG" id="ENOG502S411">
    <property type="taxonomic scope" value="Eukaryota"/>
</dbReference>
<evidence type="ECO:0000313" key="2">
    <source>
        <dbReference type="Proteomes" id="UP000052978"/>
    </source>
</evidence>
<organism evidence="1 2">
    <name type="scientific">Myotis brandtii</name>
    <name type="common">Brandt's bat</name>
    <dbReference type="NCBI Taxonomy" id="109478"/>
    <lineage>
        <taxon>Eukaryota</taxon>
        <taxon>Metazoa</taxon>
        <taxon>Chordata</taxon>
        <taxon>Craniata</taxon>
        <taxon>Vertebrata</taxon>
        <taxon>Euteleostomi</taxon>
        <taxon>Mammalia</taxon>
        <taxon>Eutheria</taxon>
        <taxon>Laurasiatheria</taxon>
        <taxon>Chiroptera</taxon>
        <taxon>Yangochiroptera</taxon>
        <taxon>Vespertilionidae</taxon>
        <taxon>Myotis</taxon>
    </lineage>
</organism>
<evidence type="ECO:0000313" key="1">
    <source>
        <dbReference type="EMBL" id="EPQ11948.1"/>
    </source>
</evidence>
<name>S7PM85_MYOBR</name>
<dbReference type="AlphaFoldDB" id="S7PM85"/>
<keyword evidence="2" id="KW-1185">Reference proteome</keyword>
<dbReference type="EMBL" id="KE163419">
    <property type="protein sequence ID" value="EPQ11948.1"/>
    <property type="molecule type" value="Genomic_DNA"/>
</dbReference>
<proteinExistence type="predicted"/>
<dbReference type="SUPFAM" id="SSF54637">
    <property type="entry name" value="Thioesterase/thiol ester dehydrase-isomerase"/>
    <property type="match status" value="1"/>
</dbReference>
<accession>S7PM85</accession>
<dbReference type="InterPro" id="IPR029069">
    <property type="entry name" value="HotDog_dom_sf"/>
</dbReference>
<sequence>MVVIAAELSETPQEQKENPKTCCPSVCGDACSVTTWLRYCGLKTRLLTSPLVGFMVTNQCTFHTPVGFPQVPVAALAVEKVGHSSVHYRLALFPPKPTQEPPTADHRDLTDGFFFGHPKLAQFDTLACTTGSSVHVFVNPATSKPTGLPEDFRRGLLRLRRLASV</sequence>
<dbReference type="Gene3D" id="3.10.129.10">
    <property type="entry name" value="Hotdog Thioesterase"/>
    <property type="match status" value="1"/>
</dbReference>
<gene>
    <name evidence="1" type="ORF">D623_10028752</name>
</gene>